<name>A0ABZ2PV22_9BURK</name>
<keyword evidence="2" id="KW-0812">Transmembrane</keyword>
<feature type="transmembrane region" description="Helical" evidence="2">
    <location>
        <begin position="241"/>
        <end position="264"/>
    </location>
</feature>
<gene>
    <name evidence="4" type="ORF">IHE29_06515</name>
</gene>
<sequence>MRVREWRARVGAVAVAAMVTVSSPGAAAAGTNTGADGTAGASAADSVGSNRFVVKPGQSLNDIASAVIQSNDRAMRDRMVALLFKANPGAFMGRDPDRLKIGAVIQVPDGAIQRAPQPSNTATGMSGAPLPTLASHAAALDSAAPGIATSGGVASSGASVGVTSGASTPSAPQAEGGPVHQASTPATAGVAAIVPESGSVALASPSASASASAAWVVSTTAVAASQGTARASARTGALPRLSLTIAAGAAALAFLLVGLLIALVRRRQRAAATGNMGGAQGVGPREETRAGAARAPDGGLPHRASAMRTGSKSSDGTAPHAGDEALQATVVGTAATAVAAAVTRDAGRGDDATSDAEPPVVSGSSDAIDSELAHVVPVAHEDVGGRDDESLLASHRGGDKAQASDRLDAGQTHAVDTAREGPTVEAGEAGLRSGTVSTAGAHDALSRGDMVEHDPDAASPSSHAVLDAFAAESPAVTATHAGERHTPLAPDFPAHAAAALASLELSLPPLPSTTSSVYDAAIADAQIAAVERDAPMAPPPSVAPPPRFGAAHFGALNLDFDLDLPPLAAQPSVALAPDELAAIARHKLNLAVESMKLGDTAGARALVSEVIASNDPTTLEKARALHAALAPL</sequence>
<evidence type="ECO:0000256" key="3">
    <source>
        <dbReference type="SAM" id="SignalP"/>
    </source>
</evidence>
<organism evidence="4 5">
    <name type="scientific">Mycetohabitans rhizoxinica</name>
    <dbReference type="NCBI Taxonomy" id="412963"/>
    <lineage>
        <taxon>Bacteria</taxon>
        <taxon>Pseudomonadati</taxon>
        <taxon>Pseudomonadota</taxon>
        <taxon>Betaproteobacteria</taxon>
        <taxon>Burkholderiales</taxon>
        <taxon>Burkholderiaceae</taxon>
        <taxon>Mycetohabitans</taxon>
    </lineage>
</organism>
<keyword evidence="2" id="KW-0472">Membrane</keyword>
<keyword evidence="3" id="KW-0732">Signal</keyword>
<reference evidence="4 5" key="1">
    <citation type="submission" date="2020-09" db="EMBL/GenBank/DDBJ databases">
        <title>Genome sequences of Mycetohabitans spp.</title>
        <authorList>
            <person name="Carter M.E."/>
            <person name="Carpenter S.C.D."/>
            <person name="Bogdanove A.J."/>
        </authorList>
    </citation>
    <scope>NUCLEOTIDE SEQUENCE [LARGE SCALE GENOMIC DNA]</scope>
    <source>
        <strain evidence="4 5">B12</strain>
    </source>
</reference>
<keyword evidence="5" id="KW-1185">Reference proteome</keyword>
<feature type="compositionally biased region" description="Basic and acidic residues" evidence="1">
    <location>
        <begin position="396"/>
        <end position="408"/>
    </location>
</feature>
<dbReference type="Proteomes" id="UP001493153">
    <property type="component" value="Chromosome"/>
</dbReference>
<feature type="region of interest" description="Disordered" evidence="1">
    <location>
        <begin position="381"/>
        <end position="435"/>
    </location>
</feature>
<protein>
    <recommendedName>
        <fullName evidence="6">FimV protein</fullName>
    </recommendedName>
</protein>
<proteinExistence type="predicted"/>
<evidence type="ECO:0008006" key="6">
    <source>
        <dbReference type="Google" id="ProtNLM"/>
    </source>
</evidence>
<feature type="region of interest" description="Disordered" evidence="1">
    <location>
        <begin position="345"/>
        <end position="367"/>
    </location>
</feature>
<evidence type="ECO:0000313" key="4">
    <source>
        <dbReference type="EMBL" id="WXK38951.1"/>
    </source>
</evidence>
<dbReference type="Gene3D" id="1.20.58.2200">
    <property type="match status" value="1"/>
</dbReference>
<feature type="region of interest" description="Disordered" evidence="1">
    <location>
        <begin position="272"/>
        <end position="321"/>
    </location>
</feature>
<feature type="signal peptide" evidence="3">
    <location>
        <begin position="1"/>
        <end position="28"/>
    </location>
</feature>
<feature type="compositionally biased region" description="Low complexity" evidence="1">
    <location>
        <begin position="158"/>
        <end position="168"/>
    </location>
</feature>
<dbReference type="InterPro" id="IPR038440">
    <property type="entry name" value="FimV_C_sf"/>
</dbReference>
<evidence type="ECO:0000256" key="1">
    <source>
        <dbReference type="SAM" id="MobiDB-lite"/>
    </source>
</evidence>
<evidence type="ECO:0000313" key="5">
    <source>
        <dbReference type="Proteomes" id="UP001493153"/>
    </source>
</evidence>
<accession>A0ABZ2PV22</accession>
<evidence type="ECO:0000256" key="2">
    <source>
        <dbReference type="SAM" id="Phobius"/>
    </source>
</evidence>
<feature type="region of interest" description="Disordered" evidence="1">
    <location>
        <begin position="158"/>
        <end position="183"/>
    </location>
</feature>
<keyword evidence="2" id="KW-1133">Transmembrane helix</keyword>
<dbReference type="EMBL" id="CP062176">
    <property type="protein sequence ID" value="WXK38951.1"/>
    <property type="molecule type" value="Genomic_DNA"/>
</dbReference>
<feature type="chain" id="PRO_5047471872" description="FimV protein" evidence="3">
    <location>
        <begin position="29"/>
        <end position="632"/>
    </location>
</feature>
<dbReference type="RefSeq" id="WP_338911492.1">
    <property type="nucleotide sequence ID" value="NZ_CP062176.1"/>
</dbReference>